<feature type="compositionally biased region" description="Low complexity" evidence="1">
    <location>
        <begin position="54"/>
        <end position="70"/>
    </location>
</feature>
<evidence type="ECO:0000313" key="2">
    <source>
        <dbReference type="EMBL" id="CAK9107330.1"/>
    </source>
</evidence>
<sequence length="490" mass="53803">MEKQKLSEFITESKQLSAEEKVKLLLSLQEGVKDSGVSQEQPLDDNQPKGETCAPAHSAAAKPAARASKSVQRRPNQDYTKLDDFLPPSQWEALERAYSSRDKAEVLAECCFRMLALRLPTELTYGTMAGIVGLLTGCMGNQWALQCILQEVKSEWKKVRGRLSGKYPDPKELLPVLPLTFEDLPASIRETFGEERPALPRQRSLDVDAIRLAAAKIPLRGGSLVSAPTIFQRLAEGTGQHMVDRPGRLTNLQIFPQRVRRDGAFSRNSGDGRQTLMASPEAEKRSTGNTTTPRKATPLAIENGPSAPTAPEQGMRPQGVSPVKPPEPSKMPSHQCPEQRLLEALRDEDAEPSRQKDAQAQALTSAMITELGGQGTGHVMKRPAALKRPAAVLRRPASSKKPKTSGTIVAESAGESGQGNISFSAKRWGSCRAEFYTQKSYIRFSSEGKWKMVIGSTAPNHRRICKKLIPFVSKGCSREELLSQRELLQC</sequence>
<evidence type="ECO:0000256" key="1">
    <source>
        <dbReference type="SAM" id="MobiDB-lite"/>
    </source>
</evidence>
<dbReference type="Proteomes" id="UP001642464">
    <property type="component" value="Unassembled WGS sequence"/>
</dbReference>
<accession>A0ABP0S4U8</accession>
<feature type="region of interest" description="Disordered" evidence="1">
    <location>
        <begin position="260"/>
        <end position="335"/>
    </location>
</feature>
<protein>
    <submittedName>
        <fullName evidence="2">Uncharacterized protein</fullName>
    </submittedName>
</protein>
<gene>
    <name evidence="2" type="ORF">SCF082_LOCUS49970</name>
</gene>
<organism evidence="2 3">
    <name type="scientific">Durusdinium trenchii</name>
    <dbReference type="NCBI Taxonomy" id="1381693"/>
    <lineage>
        <taxon>Eukaryota</taxon>
        <taxon>Sar</taxon>
        <taxon>Alveolata</taxon>
        <taxon>Dinophyceae</taxon>
        <taxon>Suessiales</taxon>
        <taxon>Symbiodiniaceae</taxon>
        <taxon>Durusdinium</taxon>
    </lineage>
</organism>
<evidence type="ECO:0000313" key="3">
    <source>
        <dbReference type="Proteomes" id="UP001642464"/>
    </source>
</evidence>
<keyword evidence="3" id="KW-1185">Reference proteome</keyword>
<feature type="region of interest" description="Disordered" evidence="1">
    <location>
        <begin position="33"/>
        <end position="79"/>
    </location>
</feature>
<dbReference type="EMBL" id="CAXAMM010042896">
    <property type="protein sequence ID" value="CAK9107330.1"/>
    <property type="molecule type" value="Genomic_DNA"/>
</dbReference>
<name>A0ABP0S4U8_9DINO</name>
<feature type="region of interest" description="Disordered" evidence="1">
    <location>
        <begin position="389"/>
        <end position="416"/>
    </location>
</feature>
<reference evidence="2 3" key="1">
    <citation type="submission" date="2024-02" db="EMBL/GenBank/DDBJ databases">
        <authorList>
            <person name="Chen Y."/>
            <person name="Shah S."/>
            <person name="Dougan E. K."/>
            <person name="Thang M."/>
            <person name="Chan C."/>
        </authorList>
    </citation>
    <scope>NUCLEOTIDE SEQUENCE [LARGE SCALE GENOMIC DNA]</scope>
</reference>
<comment type="caution">
    <text evidence="2">The sequence shown here is derived from an EMBL/GenBank/DDBJ whole genome shotgun (WGS) entry which is preliminary data.</text>
</comment>
<proteinExistence type="predicted"/>